<dbReference type="EMBL" id="BARU01049678">
    <property type="protein sequence ID" value="GAH95372.1"/>
    <property type="molecule type" value="Genomic_DNA"/>
</dbReference>
<comment type="caution">
    <text evidence="1">The sequence shown here is derived from an EMBL/GenBank/DDBJ whole genome shotgun (WGS) entry which is preliminary data.</text>
</comment>
<feature type="non-terminal residue" evidence="1">
    <location>
        <position position="38"/>
    </location>
</feature>
<evidence type="ECO:0000313" key="1">
    <source>
        <dbReference type="EMBL" id="GAH95372.1"/>
    </source>
</evidence>
<name>X1JMR4_9ZZZZ</name>
<protein>
    <submittedName>
        <fullName evidence="1">Uncharacterized protein</fullName>
    </submittedName>
</protein>
<dbReference type="AlphaFoldDB" id="X1JMR4"/>
<organism evidence="1">
    <name type="scientific">marine sediment metagenome</name>
    <dbReference type="NCBI Taxonomy" id="412755"/>
    <lineage>
        <taxon>unclassified sequences</taxon>
        <taxon>metagenomes</taxon>
        <taxon>ecological metagenomes</taxon>
    </lineage>
</organism>
<sequence length="38" mass="4107">KPGDGVQYHSFVELKVSPFKFSQGEKISPGKSGIVTLN</sequence>
<proteinExistence type="predicted"/>
<feature type="non-terminal residue" evidence="1">
    <location>
        <position position="1"/>
    </location>
</feature>
<gene>
    <name evidence="1" type="ORF">S03H2_72959</name>
</gene>
<reference evidence="1" key="1">
    <citation type="journal article" date="2014" name="Front. Microbiol.">
        <title>High frequency of phylogenetically diverse reductive dehalogenase-homologous genes in deep subseafloor sedimentary metagenomes.</title>
        <authorList>
            <person name="Kawai M."/>
            <person name="Futagami T."/>
            <person name="Toyoda A."/>
            <person name="Takaki Y."/>
            <person name="Nishi S."/>
            <person name="Hori S."/>
            <person name="Arai W."/>
            <person name="Tsubouchi T."/>
            <person name="Morono Y."/>
            <person name="Uchiyama I."/>
            <person name="Ito T."/>
            <person name="Fujiyama A."/>
            <person name="Inagaki F."/>
            <person name="Takami H."/>
        </authorList>
    </citation>
    <scope>NUCLEOTIDE SEQUENCE</scope>
    <source>
        <strain evidence="1">Expedition CK06-06</strain>
    </source>
</reference>
<accession>X1JMR4</accession>